<evidence type="ECO:0000256" key="6">
    <source>
        <dbReference type="SAM" id="SignalP"/>
    </source>
</evidence>
<dbReference type="InterPro" id="IPR038765">
    <property type="entry name" value="Papain-like_cys_pep_sf"/>
</dbReference>
<keyword evidence="2" id="KW-0645">Protease</keyword>
<dbReference type="PANTHER" id="PTHR47053">
    <property type="entry name" value="MUREIN DD-ENDOPEPTIDASE MEPH-RELATED"/>
    <property type="match status" value="1"/>
</dbReference>
<evidence type="ECO:0000256" key="3">
    <source>
        <dbReference type="ARBA" id="ARBA00022801"/>
    </source>
</evidence>
<evidence type="ECO:0000256" key="4">
    <source>
        <dbReference type="ARBA" id="ARBA00022807"/>
    </source>
</evidence>
<dbReference type="PANTHER" id="PTHR47053:SF1">
    <property type="entry name" value="MUREIN DD-ENDOPEPTIDASE MEPH-RELATED"/>
    <property type="match status" value="1"/>
</dbReference>
<feature type="signal peptide" evidence="6">
    <location>
        <begin position="1"/>
        <end position="28"/>
    </location>
</feature>
<accession>A0ABQ1QLW4</accession>
<dbReference type="Pfam" id="PF00877">
    <property type="entry name" value="NLPC_P60"/>
    <property type="match status" value="1"/>
</dbReference>
<feature type="compositionally biased region" description="Basic residues" evidence="5">
    <location>
        <begin position="66"/>
        <end position="75"/>
    </location>
</feature>
<evidence type="ECO:0000313" key="8">
    <source>
        <dbReference type="EMBL" id="GGD30843.1"/>
    </source>
</evidence>
<feature type="compositionally biased region" description="Low complexity" evidence="5">
    <location>
        <begin position="39"/>
        <end position="65"/>
    </location>
</feature>
<dbReference type="SUPFAM" id="SSF54001">
    <property type="entry name" value="Cysteine proteinases"/>
    <property type="match status" value="1"/>
</dbReference>
<gene>
    <name evidence="8" type="ORF">GCM10007231_32950</name>
</gene>
<comment type="caution">
    <text evidence="8">The sequence shown here is derived from an EMBL/GenBank/DDBJ whole genome shotgun (WGS) entry which is preliminary data.</text>
</comment>
<feature type="domain" description="NlpC/P60" evidence="7">
    <location>
        <begin position="76"/>
        <end position="189"/>
    </location>
</feature>
<proteinExistence type="inferred from homology"/>
<organism evidence="8 9">
    <name type="scientific">Nocardioides daphniae</name>
    <dbReference type="NCBI Taxonomy" id="402297"/>
    <lineage>
        <taxon>Bacteria</taxon>
        <taxon>Bacillati</taxon>
        <taxon>Actinomycetota</taxon>
        <taxon>Actinomycetes</taxon>
        <taxon>Propionibacteriales</taxon>
        <taxon>Nocardioidaceae</taxon>
        <taxon>Nocardioides</taxon>
    </lineage>
</organism>
<sequence length="189" mass="20251">MRQVMSLFSGALVSTLLVATLATAPAQAAPSSPTPAPSPASSTTQSVSTTTTSAKQVADTRTSATKAKKKAKKRKLPVWRRALLKARSRTGMAYRYGGSGPRAFDCSGLTSWAYGKVGKKLPRTSSAQAGAVKRVKKPKRGDLVFFHNGGRVYHVGLYAGKNRVFHASRPGKPVGQEKIWTRSVFFGRV</sequence>
<feature type="chain" id="PRO_5045236164" description="NlpC/P60 domain-containing protein" evidence="6">
    <location>
        <begin position="29"/>
        <end position="189"/>
    </location>
</feature>
<name>A0ABQ1QLW4_9ACTN</name>
<keyword evidence="9" id="KW-1185">Reference proteome</keyword>
<reference evidence="9" key="1">
    <citation type="journal article" date="2019" name="Int. J. Syst. Evol. Microbiol.">
        <title>The Global Catalogue of Microorganisms (GCM) 10K type strain sequencing project: providing services to taxonomists for standard genome sequencing and annotation.</title>
        <authorList>
            <consortium name="The Broad Institute Genomics Platform"/>
            <consortium name="The Broad Institute Genome Sequencing Center for Infectious Disease"/>
            <person name="Wu L."/>
            <person name="Ma J."/>
        </authorList>
    </citation>
    <scope>NUCLEOTIDE SEQUENCE [LARGE SCALE GENOMIC DNA]</scope>
    <source>
        <strain evidence="9">CCM 7403</strain>
    </source>
</reference>
<feature type="region of interest" description="Disordered" evidence="5">
    <location>
        <begin position="27"/>
        <end position="75"/>
    </location>
</feature>
<keyword evidence="6" id="KW-0732">Signal</keyword>
<dbReference type="Proteomes" id="UP000630594">
    <property type="component" value="Unassembled WGS sequence"/>
</dbReference>
<dbReference type="Gene3D" id="3.90.1720.10">
    <property type="entry name" value="endopeptidase domain like (from Nostoc punctiforme)"/>
    <property type="match status" value="1"/>
</dbReference>
<evidence type="ECO:0000256" key="5">
    <source>
        <dbReference type="SAM" id="MobiDB-lite"/>
    </source>
</evidence>
<evidence type="ECO:0000259" key="7">
    <source>
        <dbReference type="PROSITE" id="PS51935"/>
    </source>
</evidence>
<evidence type="ECO:0000256" key="1">
    <source>
        <dbReference type="ARBA" id="ARBA00007074"/>
    </source>
</evidence>
<dbReference type="InterPro" id="IPR000064">
    <property type="entry name" value="NLP_P60_dom"/>
</dbReference>
<dbReference type="EMBL" id="BMCK01000006">
    <property type="protein sequence ID" value="GGD30843.1"/>
    <property type="molecule type" value="Genomic_DNA"/>
</dbReference>
<protein>
    <recommendedName>
        <fullName evidence="7">NlpC/P60 domain-containing protein</fullName>
    </recommendedName>
</protein>
<dbReference type="InterPro" id="IPR051202">
    <property type="entry name" value="Peptidase_C40"/>
</dbReference>
<dbReference type="PROSITE" id="PS51935">
    <property type="entry name" value="NLPC_P60"/>
    <property type="match status" value="1"/>
</dbReference>
<comment type="similarity">
    <text evidence="1">Belongs to the peptidase C40 family.</text>
</comment>
<keyword evidence="4" id="KW-0788">Thiol protease</keyword>
<evidence type="ECO:0000256" key="2">
    <source>
        <dbReference type="ARBA" id="ARBA00022670"/>
    </source>
</evidence>
<keyword evidence="3" id="KW-0378">Hydrolase</keyword>
<evidence type="ECO:0000313" key="9">
    <source>
        <dbReference type="Proteomes" id="UP000630594"/>
    </source>
</evidence>